<feature type="domain" description="Thiamine pyrophosphate enzyme TPP-binding" evidence="4">
    <location>
        <begin position="43"/>
        <end position="155"/>
    </location>
</feature>
<keyword evidence="6" id="KW-1185">Reference proteome</keyword>
<dbReference type="Pfam" id="PF02775">
    <property type="entry name" value="TPP_enzyme_C"/>
    <property type="match status" value="1"/>
</dbReference>
<dbReference type="EMBL" id="JFZA02000023">
    <property type="protein sequence ID" value="KFG89820.1"/>
    <property type="molecule type" value="Genomic_DNA"/>
</dbReference>
<dbReference type="RefSeq" id="WP_037466746.1">
    <property type="nucleotide sequence ID" value="NZ_JFZA02000023.1"/>
</dbReference>
<dbReference type="GO" id="GO:0044281">
    <property type="term" value="P:small molecule metabolic process"/>
    <property type="evidence" value="ECO:0007669"/>
    <property type="project" value="UniProtKB-ARBA"/>
</dbReference>
<dbReference type="InterPro" id="IPR029061">
    <property type="entry name" value="THDP-binding"/>
</dbReference>
<evidence type="ECO:0000256" key="1">
    <source>
        <dbReference type="ARBA" id="ARBA00022793"/>
    </source>
</evidence>
<sequence>MDINEACRIIEGVRGGAILVATMGAMGAFDQLGAAQPRINSVPLMGGAASIGLGLAIGRPDRRVIVVDGDASLLMQLGGLATVAERQPRNFHHFVIRNGTQFSGFSNLATPAEDIVDFAAMAKAAGYRGASSFSDAAAFSEALPAILAEDGPIFTELRVTPPPPIPGANTQFEIPPQQFVRMGAEAVALSAWLAERGND</sequence>
<dbReference type="STRING" id="76947.GCA_002080435_00128"/>
<dbReference type="PATRIC" id="fig|1219045.3.peg.2665"/>
<keyword evidence="3" id="KW-0456">Lyase</keyword>
<accession>A0A086P8V2</accession>
<evidence type="ECO:0000256" key="3">
    <source>
        <dbReference type="ARBA" id="ARBA00023239"/>
    </source>
</evidence>
<dbReference type="SUPFAM" id="SSF52518">
    <property type="entry name" value="Thiamin diphosphate-binding fold (THDP-binding)"/>
    <property type="match status" value="1"/>
</dbReference>
<protein>
    <submittedName>
        <fullName evidence="5">2-oxoglutarate ferredoxin oxidoreductase subunit beta</fullName>
    </submittedName>
</protein>
<gene>
    <name evidence="5" type="ORF">BV98_002631</name>
</gene>
<evidence type="ECO:0000256" key="2">
    <source>
        <dbReference type="ARBA" id="ARBA00023052"/>
    </source>
</evidence>
<dbReference type="eggNOG" id="COG0028">
    <property type="taxonomic scope" value="Bacteria"/>
</dbReference>
<reference evidence="5" key="1">
    <citation type="submission" date="2014-08" db="EMBL/GenBank/DDBJ databases">
        <title>Draft genome sequences of Sphingobium herbicidovorans.</title>
        <authorList>
            <person name="Gan H.M."/>
            <person name="Gan H.Y."/>
            <person name="Savka M.A."/>
        </authorList>
    </citation>
    <scope>NUCLEOTIDE SEQUENCE [LARGE SCALE GENOMIC DNA]</scope>
    <source>
        <strain evidence="5">NBRC 16415</strain>
    </source>
</reference>
<dbReference type="InterPro" id="IPR051818">
    <property type="entry name" value="TPP_dependent_decarboxylase"/>
</dbReference>
<dbReference type="GO" id="GO:0030976">
    <property type="term" value="F:thiamine pyrophosphate binding"/>
    <property type="evidence" value="ECO:0007669"/>
    <property type="project" value="InterPro"/>
</dbReference>
<dbReference type="GO" id="GO:0000287">
    <property type="term" value="F:magnesium ion binding"/>
    <property type="evidence" value="ECO:0007669"/>
    <property type="project" value="InterPro"/>
</dbReference>
<evidence type="ECO:0000259" key="4">
    <source>
        <dbReference type="Pfam" id="PF02775"/>
    </source>
</evidence>
<proteinExistence type="predicted"/>
<evidence type="ECO:0000313" key="6">
    <source>
        <dbReference type="Proteomes" id="UP000024284"/>
    </source>
</evidence>
<keyword evidence="1" id="KW-0210">Decarboxylase</keyword>
<evidence type="ECO:0000313" key="5">
    <source>
        <dbReference type="EMBL" id="KFG89820.1"/>
    </source>
</evidence>
<dbReference type="PANTHER" id="PTHR42818:SF1">
    <property type="entry name" value="SULFOPYRUVATE DECARBOXYLASE"/>
    <property type="match status" value="1"/>
</dbReference>
<comment type="caution">
    <text evidence="5">The sequence shown here is derived from an EMBL/GenBank/DDBJ whole genome shotgun (WGS) entry which is preliminary data.</text>
</comment>
<dbReference type="Gene3D" id="3.40.50.970">
    <property type="match status" value="1"/>
</dbReference>
<organism evidence="5 6">
    <name type="scientific">Sphingobium herbicidovorans (strain ATCC 700291 / DSM 11019 / CCUG 56400 / KCTC 2939 / LMG 18315 / NBRC 16415 / MH)</name>
    <name type="common">Sphingomonas herbicidovorans</name>
    <dbReference type="NCBI Taxonomy" id="1219045"/>
    <lineage>
        <taxon>Bacteria</taxon>
        <taxon>Pseudomonadati</taxon>
        <taxon>Pseudomonadota</taxon>
        <taxon>Alphaproteobacteria</taxon>
        <taxon>Sphingomonadales</taxon>
        <taxon>Sphingomonadaceae</taxon>
        <taxon>Sphingobium</taxon>
    </lineage>
</organism>
<name>A0A086P8V2_SPHHM</name>
<dbReference type="AlphaFoldDB" id="A0A086P8V2"/>
<dbReference type="PANTHER" id="PTHR42818">
    <property type="entry name" value="SULFOPYRUVATE DECARBOXYLASE SUBUNIT ALPHA"/>
    <property type="match status" value="1"/>
</dbReference>
<dbReference type="InterPro" id="IPR000399">
    <property type="entry name" value="TPP-bd_CS"/>
</dbReference>
<dbReference type="InterPro" id="IPR011766">
    <property type="entry name" value="TPP_enzyme_TPP-bd"/>
</dbReference>
<dbReference type="Proteomes" id="UP000024284">
    <property type="component" value="Unassembled WGS sequence"/>
</dbReference>
<dbReference type="GO" id="GO:0016831">
    <property type="term" value="F:carboxy-lyase activity"/>
    <property type="evidence" value="ECO:0007669"/>
    <property type="project" value="UniProtKB-KW"/>
</dbReference>
<keyword evidence="2" id="KW-0786">Thiamine pyrophosphate</keyword>
<dbReference type="OrthoDB" id="9773408at2"/>
<dbReference type="PROSITE" id="PS00187">
    <property type="entry name" value="TPP_ENZYMES"/>
    <property type="match status" value="1"/>
</dbReference>